<protein>
    <submittedName>
        <fullName evidence="5">SDR family oxidoreductase</fullName>
    </submittedName>
</protein>
<dbReference type="PANTHER" id="PTHR43490:SF99">
    <property type="entry name" value="SHORT-CHAIN DEHYDROGENASE_REDUCTASE"/>
    <property type="match status" value="1"/>
</dbReference>
<sequence>MNTSKTVLITGGNKGIGFESARQLGKLGFIILIGSRDQSKGHEAAASLKNENINAEAITLDVTDLDTIQSATKRIEAQYGALDVLINNAGVNLDRGLPPSQLELTVLRNTYETNVFGMFSVTKAMLPLIKKSPAGRIVNLSSGLASLTLNIDPESDSEKYGVNLLAYMSSKTAVNALTVLFAKELRETPIKINSADPGFTATDLNGHTGYRTVEQGASIVVKLATLLGDGPNGGFFDENGVIQW</sequence>
<dbReference type="SUPFAM" id="SSF51735">
    <property type="entry name" value="NAD(P)-binding Rossmann-fold domains"/>
    <property type="match status" value="1"/>
</dbReference>
<evidence type="ECO:0000256" key="4">
    <source>
        <dbReference type="RuleBase" id="RU000363"/>
    </source>
</evidence>
<evidence type="ECO:0000256" key="3">
    <source>
        <dbReference type="ARBA" id="ARBA00023002"/>
    </source>
</evidence>
<reference evidence="6" key="1">
    <citation type="submission" date="2018-11" db="EMBL/GenBank/DDBJ databases">
        <title>Complete genome sequence of Paenibacillus sp. ML311-T8.</title>
        <authorList>
            <person name="Nam Y.-D."/>
            <person name="Kang J."/>
            <person name="Chung W.-H."/>
            <person name="Park Y.S."/>
        </authorList>
    </citation>
    <scope>NUCLEOTIDE SEQUENCE [LARGE SCALE GENOMIC DNA]</scope>
    <source>
        <strain evidence="6">ML311-T8</strain>
    </source>
</reference>
<proteinExistence type="inferred from homology"/>
<dbReference type="PANTHER" id="PTHR43490">
    <property type="entry name" value="(+)-NEOMENTHOL DEHYDROGENASE"/>
    <property type="match status" value="1"/>
</dbReference>
<dbReference type="Gene3D" id="3.40.50.720">
    <property type="entry name" value="NAD(P)-binding Rossmann-like Domain"/>
    <property type="match status" value="1"/>
</dbReference>
<keyword evidence="2" id="KW-0521">NADP</keyword>
<dbReference type="PRINTS" id="PR00080">
    <property type="entry name" value="SDRFAMILY"/>
</dbReference>
<evidence type="ECO:0000256" key="1">
    <source>
        <dbReference type="ARBA" id="ARBA00006484"/>
    </source>
</evidence>
<dbReference type="PRINTS" id="PR00081">
    <property type="entry name" value="GDHRDH"/>
</dbReference>
<dbReference type="OrthoDB" id="5786478at2"/>
<dbReference type="RefSeq" id="WP_155702731.1">
    <property type="nucleotide sequence ID" value="NZ_CP034235.1"/>
</dbReference>
<dbReference type="GO" id="GO:0016616">
    <property type="term" value="F:oxidoreductase activity, acting on the CH-OH group of donors, NAD or NADP as acceptor"/>
    <property type="evidence" value="ECO:0007669"/>
    <property type="project" value="InterPro"/>
</dbReference>
<dbReference type="Pfam" id="PF00106">
    <property type="entry name" value="adh_short"/>
    <property type="match status" value="1"/>
</dbReference>
<evidence type="ECO:0000313" key="5">
    <source>
        <dbReference type="EMBL" id="QGQ97630.1"/>
    </source>
</evidence>
<dbReference type="InterPro" id="IPR002347">
    <property type="entry name" value="SDR_fam"/>
</dbReference>
<keyword evidence="3" id="KW-0560">Oxidoreductase</keyword>
<dbReference type="InterPro" id="IPR045313">
    <property type="entry name" value="CBR1-like"/>
</dbReference>
<dbReference type="EMBL" id="CP034235">
    <property type="protein sequence ID" value="QGQ97630.1"/>
    <property type="molecule type" value="Genomic_DNA"/>
</dbReference>
<keyword evidence="6" id="KW-1185">Reference proteome</keyword>
<dbReference type="CDD" id="cd05324">
    <property type="entry name" value="carb_red_PTCR-like_SDR_c"/>
    <property type="match status" value="1"/>
</dbReference>
<comment type="similarity">
    <text evidence="1 4">Belongs to the short-chain dehydrogenases/reductases (SDR) family.</text>
</comment>
<dbReference type="AlphaFoldDB" id="A0A6B8RMU9"/>
<evidence type="ECO:0000256" key="2">
    <source>
        <dbReference type="ARBA" id="ARBA00022857"/>
    </source>
</evidence>
<gene>
    <name evidence="5" type="ORF">EHS13_23435</name>
</gene>
<evidence type="ECO:0000313" key="6">
    <source>
        <dbReference type="Proteomes" id="UP000426246"/>
    </source>
</evidence>
<dbReference type="KEGG" id="ppsc:EHS13_23435"/>
<dbReference type="Proteomes" id="UP000426246">
    <property type="component" value="Chromosome"/>
</dbReference>
<name>A0A6B8RMU9_9BACL</name>
<dbReference type="InterPro" id="IPR036291">
    <property type="entry name" value="NAD(P)-bd_dom_sf"/>
</dbReference>
<accession>A0A6B8RMU9</accession>
<organism evidence="5 6">
    <name type="scientific">Paenibacillus psychroresistens</name>
    <dbReference type="NCBI Taxonomy" id="1778678"/>
    <lineage>
        <taxon>Bacteria</taxon>
        <taxon>Bacillati</taxon>
        <taxon>Bacillota</taxon>
        <taxon>Bacilli</taxon>
        <taxon>Bacillales</taxon>
        <taxon>Paenibacillaceae</taxon>
        <taxon>Paenibacillus</taxon>
    </lineage>
</organism>